<protein>
    <submittedName>
        <fullName evidence="2">Uncharacterized protein</fullName>
    </submittedName>
</protein>
<comment type="caution">
    <text evidence="2">The sequence shown here is derived from an EMBL/GenBank/DDBJ whole genome shotgun (WGS) entry which is preliminary data.</text>
</comment>
<dbReference type="OrthoDB" id="9939040at2"/>
<dbReference type="EMBL" id="QGLF01000002">
    <property type="protein sequence ID" value="PWR22075.1"/>
    <property type="molecule type" value="Genomic_DNA"/>
</dbReference>
<gene>
    <name evidence="2" type="ORF">DKG75_08855</name>
</gene>
<dbReference type="Proteomes" id="UP000246077">
    <property type="component" value="Unassembled WGS sequence"/>
</dbReference>
<dbReference type="AlphaFoldDB" id="A0A317EA75"/>
<evidence type="ECO:0000256" key="1">
    <source>
        <dbReference type="SAM" id="MobiDB-lite"/>
    </source>
</evidence>
<reference evidence="3" key="1">
    <citation type="submission" date="2018-05" db="EMBL/GenBank/DDBJ databases">
        <title>Zavarzinia sp. HR-AS.</title>
        <authorList>
            <person name="Lee Y."/>
            <person name="Jeon C.O."/>
        </authorList>
    </citation>
    <scope>NUCLEOTIDE SEQUENCE [LARGE SCALE GENOMIC DNA]</scope>
    <source>
        <strain evidence="3">DSM 1231</strain>
    </source>
</reference>
<accession>A0A317EA75</accession>
<keyword evidence="3" id="KW-1185">Reference proteome</keyword>
<evidence type="ECO:0000313" key="2">
    <source>
        <dbReference type="EMBL" id="PWR22075.1"/>
    </source>
</evidence>
<evidence type="ECO:0000313" key="3">
    <source>
        <dbReference type="Proteomes" id="UP000246077"/>
    </source>
</evidence>
<feature type="region of interest" description="Disordered" evidence="1">
    <location>
        <begin position="53"/>
        <end position="85"/>
    </location>
</feature>
<sequence>MEIRPSNAILSALASLQQGGTGARPPAAQGNTGVQTVEAVPRVAPGVDIKIGGEAERRGSGQREAPGANTRPLQPGLGRIIDLSV</sequence>
<dbReference type="RefSeq" id="WP_109920720.1">
    <property type="nucleotide sequence ID" value="NZ_QGLF01000002.1"/>
</dbReference>
<name>A0A317EA75_9PROT</name>
<organism evidence="2 3">
    <name type="scientific">Zavarzinia compransoris</name>
    <dbReference type="NCBI Taxonomy" id="1264899"/>
    <lineage>
        <taxon>Bacteria</taxon>
        <taxon>Pseudomonadati</taxon>
        <taxon>Pseudomonadota</taxon>
        <taxon>Alphaproteobacteria</taxon>
        <taxon>Rhodospirillales</taxon>
        <taxon>Zavarziniaceae</taxon>
        <taxon>Zavarzinia</taxon>
    </lineage>
</organism>
<proteinExistence type="predicted"/>